<accession>A0A517W8Q3</accession>
<dbReference type="EMBL" id="CP036347">
    <property type="protein sequence ID" value="QDU01641.1"/>
    <property type="molecule type" value="Genomic_DNA"/>
</dbReference>
<proteinExistence type="predicted"/>
<sequence length="177" mass="18947">MQVQTAISQQVNRTAISLNSLIDIDITLYVYQNSRGSTGRFDLLVDIECAANHQRNITGSGNTIQSVYRADGGCGRLLNENITGGRVGSHRVNSQVKIPCSRRTDAGCGPQGQCIRGDVCGFSCGIIKNLTAGCCNLNFATCIHIREQNMNGRIEVNRTVTTAGDLGASIGHDDQTS</sequence>
<name>A0A517W8Q3_9PLAN</name>
<gene>
    <name evidence="1" type="ORF">V6x_13220</name>
</gene>
<organism evidence="1 2">
    <name type="scientific">Gimesia chilikensis</name>
    <dbReference type="NCBI Taxonomy" id="2605989"/>
    <lineage>
        <taxon>Bacteria</taxon>
        <taxon>Pseudomonadati</taxon>
        <taxon>Planctomycetota</taxon>
        <taxon>Planctomycetia</taxon>
        <taxon>Planctomycetales</taxon>
        <taxon>Planctomycetaceae</taxon>
        <taxon>Gimesia</taxon>
    </lineage>
</organism>
<evidence type="ECO:0000313" key="1">
    <source>
        <dbReference type="EMBL" id="QDU01641.1"/>
    </source>
</evidence>
<dbReference type="AlphaFoldDB" id="A0A517W8Q3"/>
<evidence type="ECO:0000313" key="2">
    <source>
        <dbReference type="Proteomes" id="UP000320722"/>
    </source>
</evidence>
<protein>
    <submittedName>
        <fullName evidence="1">Uncharacterized protein</fullName>
    </submittedName>
</protein>
<dbReference type="Proteomes" id="UP000320722">
    <property type="component" value="Chromosome"/>
</dbReference>
<reference evidence="1 2" key="1">
    <citation type="submission" date="2019-02" db="EMBL/GenBank/DDBJ databases">
        <title>Deep-cultivation of Planctomycetes and their phenomic and genomic characterization uncovers novel biology.</title>
        <authorList>
            <person name="Wiegand S."/>
            <person name="Jogler M."/>
            <person name="Boedeker C."/>
            <person name="Pinto D."/>
            <person name="Vollmers J."/>
            <person name="Rivas-Marin E."/>
            <person name="Kohn T."/>
            <person name="Peeters S.H."/>
            <person name="Heuer A."/>
            <person name="Rast P."/>
            <person name="Oberbeckmann S."/>
            <person name="Bunk B."/>
            <person name="Jeske O."/>
            <person name="Meyerdierks A."/>
            <person name="Storesund J.E."/>
            <person name="Kallscheuer N."/>
            <person name="Luecker S."/>
            <person name="Lage O.M."/>
            <person name="Pohl T."/>
            <person name="Merkel B.J."/>
            <person name="Hornburger P."/>
            <person name="Mueller R.-W."/>
            <person name="Bruemmer F."/>
            <person name="Labrenz M."/>
            <person name="Spormann A.M."/>
            <person name="Op den Camp H."/>
            <person name="Overmann J."/>
            <person name="Amann R."/>
            <person name="Jetten M.S.M."/>
            <person name="Mascher T."/>
            <person name="Medema M.H."/>
            <person name="Devos D.P."/>
            <person name="Kaster A.-K."/>
            <person name="Ovreas L."/>
            <person name="Rohde M."/>
            <person name="Galperin M.Y."/>
            <person name="Jogler C."/>
        </authorList>
    </citation>
    <scope>NUCLEOTIDE SEQUENCE [LARGE SCALE GENOMIC DNA]</scope>
    <source>
        <strain evidence="1 2">V6</strain>
    </source>
</reference>